<evidence type="ECO:0000313" key="1">
    <source>
        <dbReference type="EMBL" id="MBA4502129.1"/>
    </source>
</evidence>
<organism evidence="1 2">
    <name type="scientific">Marinobacterium marinum</name>
    <dbReference type="NCBI Taxonomy" id="2756129"/>
    <lineage>
        <taxon>Bacteria</taxon>
        <taxon>Pseudomonadati</taxon>
        <taxon>Pseudomonadota</taxon>
        <taxon>Gammaproteobacteria</taxon>
        <taxon>Oceanospirillales</taxon>
        <taxon>Oceanospirillaceae</taxon>
        <taxon>Marinobacterium</taxon>
    </lineage>
</organism>
<proteinExistence type="predicted"/>
<dbReference type="RefSeq" id="WP_181738660.1">
    <property type="nucleotide sequence ID" value="NZ_JACEMT010000042.1"/>
</dbReference>
<evidence type="ECO:0008006" key="3">
    <source>
        <dbReference type="Google" id="ProtNLM"/>
    </source>
</evidence>
<dbReference type="Pfam" id="PF18982">
    <property type="entry name" value="JetA"/>
    <property type="match status" value="1"/>
</dbReference>
<sequence>MTYRNNFFVGSNTHFFSPLSGKFREQAYQCVCELYDQVNGPECDFRSTLSRRDVLDTFEHVIRHTPQLDSDGEAPPSDKSDSRDLANQLLRKLIDCGWLETYRDPSHMRTSYRFTWFGRRFATVFTQDQDDIQIDTQNSRSTLVHLRSFVDRYQSEQVIDTDALMMAVRFSRGVVNDFTEAIEHTVSQRVQLIATINEGLQEARARGQHTLEYMAGPLMQELSDRFLRDNIDLFNREILDLLTTIMTWPVQVRADIERRLRKRHTKLLEKLIQLRPHPFLLAWANEQIERYVEQASQVLMPELRREVRSLVHRAKMHFDYLNRLNYQSDSADSILSVIRRLEALSVEEKQSVLEHASTYGAGIDIHLTNIDQVTPPKSITRKAEVNTVEAIPELSDDEKRRLLIERAINESFQANSLEVRDYIISALHETRFVQMHELPVTSTKELICALNALSHAGISAINPVSGKPLFRITPLKERMSNDYFDAPNYEIEYLGD</sequence>
<comment type="caution">
    <text evidence="1">The sequence shown here is derived from an EMBL/GenBank/DDBJ whole genome shotgun (WGS) entry which is preliminary data.</text>
</comment>
<dbReference type="AlphaFoldDB" id="A0A7W1WXV7"/>
<dbReference type="InterPro" id="IPR043773">
    <property type="entry name" value="JetA"/>
</dbReference>
<gene>
    <name evidence="1" type="ORF">H1S06_07085</name>
</gene>
<dbReference type="EMBL" id="JACEMT010000042">
    <property type="protein sequence ID" value="MBA4502129.1"/>
    <property type="molecule type" value="Genomic_DNA"/>
</dbReference>
<name>A0A7W1WXV7_9GAMM</name>
<evidence type="ECO:0000313" key="2">
    <source>
        <dbReference type="Proteomes" id="UP000538931"/>
    </source>
</evidence>
<protein>
    <recommendedName>
        <fullName evidence="3">Ferrochelatase</fullName>
    </recommendedName>
</protein>
<keyword evidence="2" id="KW-1185">Reference proteome</keyword>
<dbReference type="Proteomes" id="UP000538931">
    <property type="component" value="Unassembled WGS sequence"/>
</dbReference>
<accession>A0A7W1WXV7</accession>
<reference evidence="1 2" key="1">
    <citation type="submission" date="2020-07" db="EMBL/GenBank/DDBJ databases">
        <title>Bacterium isolated from marien macroalgae.</title>
        <authorList>
            <person name="Zhu K."/>
            <person name="Lu D."/>
            <person name="Du Z."/>
        </authorList>
    </citation>
    <scope>NUCLEOTIDE SEQUENCE [LARGE SCALE GENOMIC DNA]</scope>
    <source>
        <strain evidence="1 2">3-1745</strain>
    </source>
</reference>